<evidence type="ECO:0000259" key="3">
    <source>
        <dbReference type="Pfam" id="PF00881"/>
    </source>
</evidence>
<dbReference type="Pfam" id="PF00881">
    <property type="entry name" value="Nitroreductase"/>
    <property type="match status" value="2"/>
</dbReference>
<dbReference type="EMBL" id="CAEZXG010000005">
    <property type="protein sequence ID" value="CAB4673438.1"/>
    <property type="molecule type" value="Genomic_DNA"/>
</dbReference>
<organism evidence="4">
    <name type="scientific">freshwater metagenome</name>
    <dbReference type="NCBI Taxonomy" id="449393"/>
    <lineage>
        <taxon>unclassified sequences</taxon>
        <taxon>metagenomes</taxon>
        <taxon>ecological metagenomes</taxon>
    </lineage>
</organism>
<dbReference type="GO" id="GO:0016491">
    <property type="term" value="F:oxidoreductase activity"/>
    <property type="evidence" value="ECO:0007669"/>
    <property type="project" value="UniProtKB-KW"/>
</dbReference>
<gene>
    <name evidence="4" type="ORF">UFOPK2359_00162</name>
    <name evidence="5" type="ORF">UFOPK3167_00646</name>
</gene>
<dbReference type="EMBL" id="CAFABF010000023">
    <property type="protein sequence ID" value="CAB4826369.1"/>
    <property type="molecule type" value="Genomic_DNA"/>
</dbReference>
<dbReference type="InterPro" id="IPR029479">
    <property type="entry name" value="Nitroreductase"/>
</dbReference>
<dbReference type="AlphaFoldDB" id="A0A6J6MJV3"/>
<keyword evidence="2" id="KW-0560">Oxidoreductase</keyword>
<dbReference type="InterPro" id="IPR000415">
    <property type="entry name" value="Nitroreductase-like"/>
</dbReference>
<dbReference type="PANTHER" id="PTHR43673">
    <property type="entry name" value="NAD(P)H NITROREDUCTASE YDGI-RELATED"/>
    <property type="match status" value="1"/>
</dbReference>
<feature type="domain" description="Nitroreductase" evidence="3">
    <location>
        <begin position="74"/>
        <end position="156"/>
    </location>
</feature>
<comment type="similarity">
    <text evidence="1">Belongs to the nitroreductase family.</text>
</comment>
<accession>A0A6J6MJV3</accession>
<dbReference type="PANTHER" id="PTHR43673:SF10">
    <property type="entry name" value="NADH DEHYDROGENASE_NAD(P)H NITROREDUCTASE XCC3605-RELATED"/>
    <property type="match status" value="1"/>
</dbReference>
<protein>
    <submittedName>
        <fullName evidence="4">Unannotated protein</fullName>
    </submittedName>
</protein>
<name>A0A6J6MJV3_9ZZZZ</name>
<feature type="domain" description="Nitroreductase" evidence="3">
    <location>
        <begin position="15"/>
        <end position="61"/>
    </location>
</feature>
<dbReference type="CDD" id="cd02138">
    <property type="entry name" value="TdsD-like"/>
    <property type="match status" value="1"/>
</dbReference>
<evidence type="ECO:0000313" key="5">
    <source>
        <dbReference type="EMBL" id="CAB4826369.1"/>
    </source>
</evidence>
<evidence type="ECO:0000256" key="1">
    <source>
        <dbReference type="ARBA" id="ARBA00007118"/>
    </source>
</evidence>
<dbReference type="Gene3D" id="3.40.109.10">
    <property type="entry name" value="NADH Oxidase"/>
    <property type="match status" value="1"/>
</dbReference>
<dbReference type="SUPFAM" id="SSF55469">
    <property type="entry name" value="FMN-dependent nitroreductase-like"/>
    <property type="match status" value="1"/>
</dbReference>
<sequence length="191" mass="20999">MMRAITSVDIHPLFAERRSPRTFDEVATIPTTDLLAILEAARWSPSSSNNQPWRFLVGQRGDEVFNGILQTLVSFNQGWAFRASALILVTGVNRRPDGAVNAGYQYDCGLSAAQLTLEAHSRGYAAHQMGGFDKAQAAEIFELSEELTPVIAIAIGQEGSIDQLDEDMAAREKAPRTRKELSELVLRGLPR</sequence>
<reference evidence="4" key="1">
    <citation type="submission" date="2020-05" db="EMBL/GenBank/DDBJ databases">
        <authorList>
            <person name="Chiriac C."/>
            <person name="Salcher M."/>
            <person name="Ghai R."/>
            <person name="Kavagutti S V."/>
        </authorList>
    </citation>
    <scope>NUCLEOTIDE SEQUENCE</scope>
</reference>
<evidence type="ECO:0000256" key="2">
    <source>
        <dbReference type="ARBA" id="ARBA00023002"/>
    </source>
</evidence>
<proteinExistence type="inferred from homology"/>
<evidence type="ECO:0000313" key="4">
    <source>
        <dbReference type="EMBL" id="CAB4673438.1"/>
    </source>
</evidence>